<keyword evidence="7" id="KW-1185">Reference proteome</keyword>
<keyword evidence="1" id="KW-0479">Metal-binding</keyword>
<feature type="region of interest" description="Disordered" evidence="4">
    <location>
        <begin position="122"/>
        <end position="145"/>
    </location>
</feature>
<dbReference type="Gene3D" id="3.40.1360.10">
    <property type="match status" value="1"/>
</dbReference>
<evidence type="ECO:0000256" key="3">
    <source>
        <dbReference type="ARBA" id="ARBA00022833"/>
    </source>
</evidence>
<feature type="region of interest" description="Disordered" evidence="4">
    <location>
        <begin position="1949"/>
        <end position="1979"/>
    </location>
</feature>
<dbReference type="InterPro" id="IPR037068">
    <property type="entry name" value="DNA_primase_core_N_sf"/>
</dbReference>
<accession>A0ABN5FPA0</accession>
<dbReference type="InterPro" id="IPR000477">
    <property type="entry name" value="RT_dom"/>
</dbReference>
<dbReference type="PANTHER" id="PTHR30313">
    <property type="entry name" value="DNA PRIMASE"/>
    <property type="match status" value="1"/>
</dbReference>
<dbReference type="SUPFAM" id="SSF56731">
    <property type="entry name" value="DNA primase core"/>
    <property type="match status" value="1"/>
</dbReference>
<dbReference type="SUPFAM" id="SSF57783">
    <property type="entry name" value="Zinc beta-ribbon"/>
    <property type="match status" value="1"/>
</dbReference>
<feature type="compositionally biased region" description="Basic and acidic residues" evidence="4">
    <location>
        <begin position="1952"/>
        <end position="1963"/>
    </location>
</feature>
<sequence length="2542" mass="285857">MIGFCHHMHRCETNMNNKTSGNDFHQLIQLLADNIEIDELAERLGLPVKKVGDKAISLCIEHNEKNPSMQLYKISSYDRSHYHCFSCHAHGDIFKFVQKVRNIDFTTAVRWLAETYGYTIPKKPSRTQHKTSTSLSKQKEQEKTHIDSETLEAALKIYRNNSSKELEPWLKSRKFTLATSIAAEISLASPRTLSREIESHKGNYGVFRAMLEQFESSGLIRRENSDLTNVQGQNLNLGDSYRDFFYDQRVIFPMRDENKKLVGFAGRKTKEGSKSPKYLYSPKLPKSSILYRYHEAFSKIKSLIEENKQPNLYVCEGLLDCLRLEKLGYAAVAILGSSLSEHQAQLIINLANTLPEISPLRLKIFLDRDQAGLKGSALSIEKILNKDTNLRIEVSFIWALDDDIPTESAGAKDPDELLSNFESLKEADAFLEHSTHPAALALVSERLKISPSTILDDAAWTSVPDGAKFRVGQYLSSISQGFPKRLLVTSNSKSVDNISWTKELTNYSEPKKLRKKSSYSISSGQDQALKLNLARELAQSGANKGEVLSDIAAWRRLSLAATAFNEGFSSRLKQNQFQPIEPFDAVHVSRGFGKNEPRLKSMPCPEDLVIQQYIINELLSEQLDESSELGFSRFIPAVRFYRDSDRKKTTGEPNGSSFDETLSFAYQIDMDVLEGRHPPSSGGIFRPFFDCWKEFIASLLSQGEGMSQVHMIRLDLKRYYDNIKRSVMKGMLQDCINSAFEKLDNSENFAPLFQPAGFTDERNRAVVDFLVDQSFGFHYYHPDTGEPKKSDRERGIPQGPVLSAWLGNSLLFKLDSKIRSKLVEYNRDGQTRAGYARYVDDVVIISDSLDVLNVLRAIVEDVTSSLGLEMVPKESFAPMSAQDFLDELTSGRALAVSGPREEAEIFEVEDFEFGWGAWQDKQITRQNALELLRDPRLYQASPEIIKNQIFTALRASDLRPSELAKAARWIWYISAVICQGTSDADIIGTYWGIWNSVCQNLPFELNKDLPWDDPSFYALEGLQNLLERANKIDYGSDPVESNARQQGIIGLARAASDSNFFKSFYLPKSSPCPDGWGLGTQKLKRMFVQRVICIQWMASQLSNQIVKASETDSLALEIIEKQSARFRISLKRAIVTDIEANGRNTTGLTVSGDALGEWNLLHDAFLWLHNAIVCLTVNSDSNTNDPLAGFAQELHSILQKSREPSSVFALDDDNYLPILKCLLPSGNSYECEIHDQDPSGEAILLALQTFAAITPREALPHLLVNRNHLLQTGEAKIPFPPLPGIPASGLLLYSSRSHDSNWVKISKIWWVTLPSSTENSEDSRNPTFKISTADSPPQEFVPDWKTVVAVGKLEIFEAELPEDHKFWSPALPPRIEIDASKLKWIANAFEAIARINKISPQNHKEYVPAWPYLLTSNRPDQNDENTLIISLLTPSYPTIALDGLAFVRDGSRGLRTIEVPEQYGQFWRTGVFLSELSGFRRDIDTFAELGPKDADTTSRQELLEPATHLLRNVLRKLRGSYFKNQVLSALDDGDHLPATVTRSLELLRGFPFGGELREEISYVISSEAETAAMHIRLSGKTYPFTQGLFSQYIEKIALKVLHTIPTPWGAELADSADAKLLKTDRTIPTAYFELSQRFSKLKNTQASVPLQACSLSALIVGCKIAAISSWARELAFAIHALGEEDWPFPAEGELTETWEIAEQGFLIDQEEDSILALNEYFIKQTKANAPETAFTKITPLGWLALALCRIGLSGAHKKLPLAGEWDTITKNKLKRLVLLLSKTPTESEKDQPTLDGNWPFEFNHDEIFSSWHEPWVVDSINCLYTVEANLKLKTRDATGPWKLNSSENSFKSISGEEWSISRWQIALSGGVRPERVQQGSKFFSTWQETYNCDGNLILVSARNEKLSRLLTLNSHLASPLSEVDEEVKLSNSDTSSTLDVNSSLYDIESNSIDEKTNTQERLDPISVEDTPESTEPFDKTASIDTKDLHNSTRKDWRSLQERVWDPRQQRSPGHVRIAIMQWDVNDTYRHPIVDSNEWSNELPPKNTGSSASRNELRRRKFISEALSACKSFRVDLLVIPEYSVRPDTIKWLREQIKRKPDMPAVLAGTYKLYGNTMDTGFAEVHDGILGLADHLKTFSTSPPSKPMTYMSGEHSSILTLIAPLKLSNGERIACTFSRRKKYSSLAASEVFSPLLEPLSPLFSPDFLLSELRSRDTDGARTAFDNVIKPEEILDYSQQLRHLLHSTEFICSELFLPMSPVNYRALAAELRKQAIKFGRTISSEKAEAILIEDLVSMSKYLGLSGDGNSRRSIILVPAMTSRSADYWIFGQATLLSGGATTVFCNAVCKKQAVGGSCFIGRESWTNSKKSIFHDLITPYAGWSKGIYYNNPNDALGQTEQAIVIADVDPSFMQEGKPRPQALAVPLQLVAYLPIAELTEKNRDSFYLDLKKSIALINAAEMAGRNISPEAPGINETQQILSNIFEGEDLRPLKERYEHWRDHWRANPTAGIPPVITDWLTVDLFDEIGSMPNIFIPPYPSRED</sequence>
<dbReference type="CDD" id="cd03364">
    <property type="entry name" value="TOPRIM_DnaG_primases"/>
    <property type="match status" value="1"/>
</dbReference>
<feature type="domain" description="Reverse transcriptase" evidence="5">
    <location>
        <begin position="583"/>
        <end position="889"/>
    </location>
</feature>
<evidence type="ECO:0000256" key="1">
    <source>
        <dbReference type="ARBA" id="ARBA00022723"/>
    </source>
</evidence>
<dbReference type="CDD" id="cd01646">
    <property type="entry name" value="RT_Bac_retron_I"/>
    <property type="match status" value="1"/>
</dbReference>
<dbReference type="SMART" id="SM00400">
    <property type="entry name" value="ZnF_CHCC"/>
    <property type="match status" value="1"/>
</dbReference>
<evidence type="ECO:0000256" key="4">
    <source>
        <dbReference type="SAM" id="MobiDB-lite"/>
    </source>
</evidence>
<dbReference type="InterPro" id="IPR002694">
    <property type="entry name" value="Znf_CHC2"/>
</dbReference>
<dbReference type="InterPro" id="IPR050219">
    <property type="entry name" value="DnaG_primase"/>
</dbReference>
<organism evidence="6 7">
    <name type="scientific">Pseudomonas glycinae</name>
    <dbReference type="NCBI Taxonomy" id="1785145"/>
    <lineage>
        <taxon>Bacteria</taxon>
        <taxon>Pseudomonadati</taxon>
        <taxon>Pseudomonadota</taxon>
        <taxon>Gammaproteobacteria</taxon>
        <taxon>Pseudomonadales</taxon>
        <taxon>Pseudomonadaceae</taxon>
        <taxon>Pseudomonas</taxon>
    </lineage>
</organism>
<dbReference type="InterPro" id="IPR036977">
    <property type="entry name" value="DNA_primase_Znf_CHC2"/>
</dbReference>
<dbReference type="Proteomes" id="UP000075187">
    <property type="component" value="Chromosome"/>
</dbReference>
<dbReference type="Pfam" id="PF08275">
    <property type="entry name" value="DNAG_N"/>
    <property type="match status" value="1"/>
</dbReference>
<dbReference type="Pfam" id="PF01807">
    <property type="entry name" value="Zn_ribbon_DnaG"/>
    <property type="match status" value="1"/>
</dbReference>
<evidence type="ECO:0000256" key="2">
    <source>
        <dbReference type="ARBA" id="ARBA00022771"/>
    </source>
</evidence>
<dbReference type="PANTHER" id="PTHR30313:SF2">
    <property type="entry name" value="DNA PRIMASE"/>
    <property type="match status" value="1"/>
</dbReference>
<dbReference type="InterPro" id="IPR034151">
    <property type="entry name" value="TOPRIM_DnaG_bac"/>
</dbReference>
<dbReference type="Pfam" id="PF13155">
    <property type="entry name" value="Toprim_2"/>
    <property type="match status" value="1"/>
</dbReference>
<dbReference type="Gene3D" id="3.90.980.10">
    <property type="entry name" value="DNA primase, catalytic core, N-terminal domain"/>
    <property type="match status" value="1"/>
</dbReference>
<dbReference type="InterPro" id="IPR013264">
    <property type="entry name" value="DNAG_N"/>
</dbReference>
<evidence type="ECO:0000313" key="6">
    <source>
        <dbReference type="EMBL" id="AUG97627.1"/>
    </source>
</evidence>
<gene>
    <name evidence="6" type="ORF">AWU82_29895</name>
</gene>
<protein>
    <recommendedName>
        <fullName evidence="5">Reverse transcriptase domain-containing protein</fullName>
    </recommendedName>
</protein>
<evidence type="ECO:0000313" key="7">
    <source>
        <dbReference type="Proteomes" id="UP000075187"/>
    </source>
</evidence>
<reference evidence="6" key="1">
    <citation type="submission" date="2017-12" db="EMBL/GenBank/DDBJ databases">
        <title>Pseudomonas sp. MS586 complete sequence.</title>
        <authorList>
            <person name="Lu S."/>
            <person name="Deng P."/>
        </authorList>
    </citation>
    <scope>NUCLEOTIDE SEQUENCE</scope>
    <source>
        <strain evidence="6">MS586</strain>
    </source>
</reference>
<evidence type="ECO:0000259" key="5">
    <source>
        <dbReference type="PROSITE" id="PS50878"/>
    </source>
</evidence>
<keyword evidence="3" id="KW-0862">Zinc</keyword>
<keyword evidence="2" id="KW-0863">Zinc-finger</keyword>
<proteinExistence type="predicted"/>
<name>A0ABN5FPA0_9PSED</name>
<dbReference type="PROSITE" id="PS50878">
    <property type="entry name" value="RT_POL"/>
    <property type="match status" value="1"/>
</dbReference>
<dbReference type="Gene3D" id="3.90.580.10">
    <property type="entry name" value="Zinc finger, CHC2-type domain"/>
    <property type="match status" value="1"/>
</dbReference>
<dbReference type="EMBL" id="CP014205">
    <property type="protein sequence ID" value="AUG97627.1"/>
    <property type="molecule type" value="Genomic_DNA"/>
</dbReference>